<dbReference type="SUPFAM" id="SSF89009">
    <property type="entry name" value="GAT-like domain"/>
    <property type="match status" value="1"/>
</dbReference>
<keyword evidence="12" id="KW-0539">Nucleus</keyword>
<dbReference type="GO" id="GO:0005546">
    <property type="term" value="F:phosphatidylinositol-4,5-bisphosphate binding"/>
    <property type="evidence" value="ECO:0007669"/>
    <property type="project" value="TreeGrafter"/>
</dbReference>
<dbReference type="PROSITE" id="PS51005">
    <property type="entry name" value="NAC"/>
    <property type="match status" value="1"/>
</dbReference>
<dbReference type="PROSITE" id="PS50942">
    <property type="entry name" value="ENTH"/>
    <property type="match status" value="1"/>
</dbReference>
<dbReference type="Pfam" id="PF07651">
    <property type="entry name" value="ANTH"/>
    <property type="match status" value="1"/>
</dbReference>
<evidence type="ECO:0000313" key="18">
    <source>
        <dbReference type="EMBL" id="URE47875.1"/>
    </source>
</evidence>
<dbReference type="InterPro" id="IPR036093">
    <property type="entry name" value="NAC_dom_sf"/>
</dbReference>
<dbReference type="Gene3D" id="2.170.150.80">
    <property type="entry name" value="NAC domain"/>
    <property type="match status" value="1"/>
</dbReference>
<reference evidence="18" key="1">
    <citation type="submission" date="2022-05" db="EMBL/GenBank/DDBJ databases">
        <title>The Musa troglodytarum L. genome provides insights into the mechanism of non-climacteric behaviour and enrichment of carotenoids.</title>
        <authorList>
            <person name="Wang J."/>
        </authorList>
    </citation>
    <scope>NUCLEOTIDE SEQUENCE</scope>
    <source>
        <tissue evidence="18">Leaf</tissue>
    </source>
</reference>
<keyword evidence="19" id="KW-1185">Reference proteome</keyword>
<dbReference type="Gene3D" id="1.20.58.150">
    <property type="entry name" value="ANTH domain"/>
    <property type="match status" value="1"/>
</dbReference>
<dbReference type="InterPro" id="IPR048050">
    <property type="entry name" value="ANTH_N_plant"/>
</dbReference>
<organism evidence="18 19">
    <name type="scientific">Musa troglodytarum</name>
    <name type="common">fe'i banana</name>
    <dbReference type="NCBI Taxonomy" id="320322"/>
    <lineage>
        <taxon>Eukaryota</taxon>
        <taxon>Viridiplantae</taxon>
        <taxon>Streptophyta</taxon>
        <taxon>Embryophyta</taxon>
        <taxon>Tracheophyta</taxon>
        <taxon>Spermatophyta</taxon>
        <taxon>Magnoliopsida</taxon>
        <taxon>Liliopsida</taxon>
        <taxon>Zingiberales</taxon>
        <taxon>Musaceae</taxon>
        <taxon>Musa</taxon>
    </lineage>
</organism>
<comment type="subcellular location">
    <subcellularLocation>
        <location evidence="2">Cytoplasmic vesicle</location>
        <location evidence="2">Clathrin-coated vesicle</location>
    </subcellularLocation>
    <subcellularLocation>
        <location evidence="3">Golgi apparatus</location>
    </subcellularLocation>
    <subcellularLocation>
        <location evidence="4">Membrane</location>
        <location evidence="4">Clathrin-coated pit</location>
    </subcellularLocation>
    <subcellularLocation>
        <location evidence="1">Nucleus</location>
    </subcellularLocation>
</comment>
<dbReference type="GO" id="GO:0030136">
    <property type="term" value="C:clathrin-coated vesicle"/>
    <property type="evidence" value="ECO:0007669"/>
    <property type="project" value="UniProtKB-SubCell"/>
</dbReference>
<protein>
    <submittedName>
        <fullName evidence="18">No apical meristem (NAM) protein</fullName>
    </submittedName>
</protein>
<dbReference type="GO" id="GO:0072583">
    <property type="term" value="P:clathrin-dependent endocytosis"/>
    <property type="evidence" value="ECO:0007669"/>
    <property type="project" value="InterPro"/>
</dbReference>
<dbReference type="InterPro" id="IPR011417">
    <property type="entry name" value="ANTH_dom"/>
</dbReference>
<dbReference type="OrthoDB" id="44015at2759"/>
<evidence type="ECO:0000259" key="16">
    <source>
        <dbReference type="PROSITE" id="PS50942"/>
    </source>
</evidence>
<dbReference type="InterPro" id="IPR008942">
    <property type="entry name" value="ENTH_VHS"/>
</dbReference>
<feature type="coiled-coil region" evidence="14">
    <location>
        <begin position="970"/>
        <end position="997"/>
    </location>
</feature>
<dbReference type="EMBL" id="CP097511">
    <property type="protein sequence ID" value="URE47875.1"/>
    <property type="molecule type" value="Genomic_DNA"/>
</dbReference>
<dbReference type="GO" id="GO:0048268">
    <property type="term" value="P:clathrin coat assembly"/>
    <property type="evidence" value="ECO:0007669"/>
    <property type="project" value="InterPro"/>
</dbReference>
<keyword evidence="8" id="KW-0238">DNA-binding</keyword>
<dbReference type="PANTHER" id="PTHR22951:SF12">
    <property type="entry name" value="OS05G0426100 PROTEIN"/>
    <property type="match status" value="1"/>
</dbReference>
<keyword evidence="10" id="KW-0804">Transcription</keyword>
<dbReference type="Pfam" id="PF02365">
    <property type="entry name" value="NAM"/>
    <property type="match status" value="1"/>
</dbReference>
<evidence type="ECO:0000313" key="19">
    <source>
        <dbReference type="Proteomes" id="UP001055439"/>
    </source>
</evidence>
<dbReference type="GO" id="GO:0005905">
    <property type="term" value="C:clathrin-coated pit"/>
    <property type="evidence" value="ECO:0007669"/>
    <property type="project" value="UniProtKB-SubCell"/>
</dbReference>
<evidence type="ECO:0000256" key="8">
    <source>
        <dbReference type="ARBA" id="ARBA00023125"/>
    </source>
</evidence>
<dbReference type="GO" id="GO:0003677">
    <property type="term" value="F:DNA binding"/>
    <property type="evidence" value="ECO:0007669"/>
    <property type="project" value="UniProtKB-KW"/>
</dbReference>
<dbReference type="PANTHER" id="PTHR22951">
    <property type="entry name" value="CLATHRIN ASSEMBLY PROTEIN"/>
    <property type="match status" value="1"/>
</dbReference>
<dbReference type="GO" id="GO:0005794">
    <property type="term" value="C:Golgi apparatus"/>
    <property type="evidence" value="ECO:0007669"/>
    <property type="project" value="UniProtKB-SubCell"/>
</dbReference>
<evidence type="ECO:0000256" key="7">
    <source>
        <dbReference type="ARBA" id="ARBA00023034"/>
    </source>
</evidence>
<name>A0A9E7I7T4_9LILI</name>
<gene>
    <name evidence="18" type="ORF">MUK42_13555</name>
</gene>
<evidence type="ECO:0000256" key="13">
    <source>
        <dbReference type="ARBA" id="ARBA00023329"/>
    </source>
</evidence>
<dbReference type="SUPFAM" id="SSF48464">
    <property type="entry name" value="ENTH/VHS domain"/>
    <property type="match status" value="1"/>
</dbReference>
<dbReference type="InterPro" id="IPR013809">
    <property type="entry name" value="ENTH"/>
</dbReference>
<evidence type="ECO:0000256" key="1">
    <source>
        <dbReference type="ARBA" id="ARBA00004123"/>
    </source>
</evidence>
<dbReference type="FunFam" id="1.25.40.90:FF:000019">
    <property type="entry name" value="Clathrin coat assembly protein"/>
    <property type="match status" value="1"/>
</dbReference>
<dbReference type="CDD" id="cd16987">
    <property type="entry name" value="ANTH_N_AP180_plant"/>
    <property type="match status" value="1"/>
</dbReference>
<dbReference type="GO" id="GO:0006900">
    <property type="term" value="P:vesicle budding from membrane"/>
    <property type="evidence" value="ECO:0007669"/>
    <property type="project" value="TreeGrafter"/>
</dbReference>
<keyword evidence="11" id="KW-0168">Coated pit</keyword>
<dbReference type="GO" id="GO:0005634">
    <property type="term" value="C:nucleus"/>
    <property type="evidence" value="ECO:0007669"/>
    <property type="project" value="UniProtKB-SubCell"/>
</dbReference>
<dbReference type="InterPro" id="IPR014712">
    <property type="entry name" value="ANTH_dom_sf"/>
</dbReference>
<accession>A0A9E7I7T4</accession>
<evidence type="ECO:0000256" key="3">
    <source>
        <dbReference type="ARBA" id="ARBA00004555"/>
    </source>
</evidence>
<dbReference type="FunFam" id="2.170.150.80:FF:000002">
    <property type="entry name" value="Nac domain-containing protein 86"/>
    <property type="match status" value="1"/>
</dbReference>
<proteinExistence type="predicted"/>
<keyword evidence="5" id="KW-0254">Endocytosis</keyword>
<dbReference type="InterPro" id="IPR003441">
    <property type="entry name" value="NAC-dom"/>
</dbReference>
<keyword evidence="9" id="KW-0472">Membrane</keyword>
<evidence type="ECO:0000259" key="17">
    <source>
        <dbReference type="PROSITE" id="PS51005"/>
    </source>
</evidence>
<dbReference type="InterPro" id="IPR045192">
    <property type="entry name" value="AP180-like"/>
</dbReference>
<evidence type="ECO:0000256" key="14">
    <source>
        <dbReference type="SAM" id="Coils"/>
    </source>
</evidence>
<keyword evidence="13" id="KW-0968">Cytoplasmic vesicle</keyword>
<dbReference type="AlphaFoldDB" id="A0A9E7I7T4"/>
<dbReference type="SMART" id="SM00273">
    <property type="entry name" value="ENTH"/>
    <property type="match status" value="1"/>
</dbReference>
<sequence>MSASEVSNLGAPCAPFIKPQLPPSPTLSISYWVDDGGVINASIKFPQAKFVIPLPNLTGKIFILMAKAFLPPGFRFHPTDVELVWYYLKRKIMGKPFHFEAIAEVELYKFAPWDLPDKSQLRSKDLEWYFFCPRDKKYPNGSRTNRATDIGYWKATGRDRYVIHNSQTVGMKKTLVFYEGKPPKGTRTNWVMYEYRLLNRQLVDAGFSQEAYVLCKIFQKSGPGPKTGEQYCAPFKEEDWEDDTITENSFPLSSLSCPNPEPLDNQTILLDPVSQQPVASSHVEVPSDTDLLDADGIWLDEVAEFLNISPHIETAGDTFMISELAILDMNVNEASAVEHEGIYDEFGNLSTHAMDSGNTNHPENVLSETALLPMLSELDSEQYVELNDFCFTRGNDSTESIMPNVPFVQHASTQCSTFQNQSPMADLISYFDNDVVTSLCHPLLAVPDIISEESSWNIQIEDSLRSMHHPNALISGHEHHHLLQEFPSALSAIDLTYSGRMSAVLFAECSSRHPFRAEQLVFVQMPVNRPEMRTAWNPSKVDNKKSIRCNDLPTNGSPSTATHPPSFNSGFYGSQLVRILHLSSLPLKQRQELAMAPSKIRKALGAVKDQTSIGLAKVSSSATLSDLDVAIVKATRHNELPAEEKYILEILSLMCYSRAYVGACVSSLSRRLGKTRSWTVALKTLILIHRLLVEGDPAYEREIFFATRCGTRMLNMSHFRDSSGSDAWDFSAFVRTFALYLDERLDYRIHGRRRRRSSRSNIYEEEIDEEAAAAAEAASLKASTPLKEMTTDHLFVRTRHLQHMLERFLACRPTGAAKQNRVVHVALYPLVKESFQFYYDLAEIMNIFIDRFTDLEVPECVSVHEIFSRHAKQLDELDLFYDWSKSAGICRCSEYPDVERITPKKLEVIDEFIRDKAALAHAKRQPSPEPDPAPPQDESQYEMDDIKPLPPPEADAEGTKQELAVVVKVKDDSLEKKKEEEEEVDFLNLKEDAMTGEEHGEKLALALLDGGLSADAAPKWEAFENDDPSDWETTLVQTASNLSGQKASLGGGLEMVLLDGMYAQAQAGVGHGYVVSGTASSVMLRVAAPQPMLALPTPPVDGATNGVGGDPFAASLMVPPPSYVQMSDMEKKQRLLSEEQQVWQQYAKVGMQGQLALAKLQHPPPGAYGMMGAYARLH</sequence>
<evidence type="ECO:0000256" key="9">
    <source>
        <dbReference type="ARBA" id="ARBA00023136"/>
    </source>
</evidence>
<dbReference type="GO" id="GO:0000149">
    <property type="term" value="F:SNARE binding"/>
    <property type="evidence" value="ECO:0007669"/>
    <property type="project" value="TreeGrafter"/>
</dbReference>
<dbReference type="GO" id="GO:0005545">
    <property type="term" value="F:1-phosphatidylinositol binding"/>
    <property type="evidence" value="ECO:0007669"/>
    <property type="project" value="InterPro"/>
</dbReference>
<keyword evidence="6" id="KW-0805">Transcription regulation</keyword>
<dbReference type="Proteomes" id="UP001055439">
    <property type="component" value="Chromosome 9"/>
</dbReference>
<evidence type="ECO:0000256" key="15">
    <source>
        <dbReference type="SAM" id="MobiDB-lite"/>
    </source>
</evidence>
<dbReference type="GO" id="GO:0006355">
    <property type="term" value="P:regulation of DNA-templated transcription"/>
    <property type="evidence" value="ECO:0007669"/>
    <property type="project" value="InterPro"/>
</dbReference>
<dbReference type="Gene3D" id="1.25.40.90">
    <property type="match status" value="1"/>
</dbReference>
<evidence type="ECO:0000256" key="6">
    <source>
        <dbReference type="ARBA" id="ARBA00023015"/>
    </source>
</evidence>
<dbReference type="SUPFAM" id="SSF101941">
    <property type="entry name" value="NAC domain"/>
    <property type="match status" value="1"/>
</dbReference>
<dbReference type="GO" id="GO:0032050">
    <property type="term" value="F:clathrin heavy chain binding"/>
    <property type="evidence" value="ECO:0007669"/>
    <property type="project" value="TreeGrafter"/>
</dbReference>
<evidence type="ECO:0000256" key="2">
    <source>
        <dbReference type="ARBA" id="ARBA00004132"/>
    </source>
</evidence>
<evidence type="ECO:0000256" key="12">
    <source>
        <dbReference type="ARBA" id="ARBA00023242"/>
    </source>
</evidence>
<keyword evidence="7" id="KW-0333">Golgi apparatus</keyword>
<dbReference type="FunFam" id="1.20.58.150:FF:000005">
    <property type="entry name" value="putative clathrin assembly protein At2g25430"/>
    <property type="match status" value="1"/>
</dbReference>
<feature type="domain" description="ENTH" evidence="16">
    <location>
        <begin position="619"/>
        <end position="755"/>
    </location>
</feature>
<feature type="domain" description="NAC" evidence="17">
    <location>
        <begin position="70"/>
        <end position="220"/>
    </location>
</feature>
<evidence type="ECO:0000256" key="10">
    <source>
        <dbReference type="ARBA" id="ARBA00023163"/>
    </source>
</evidence>
<evidence type="ECO:0000256" key="4">
    <source>
        <dbReference type="ARBA" id="ARBA00004600"/>
    </source>
</evidence>
<keyword evidence="14" id="KW-0175">Coiled coil</keyword>
<evidence type="ECO:0000256" key="11">
    <source>
        <dbReference type="ARBA" id="ARBA00023176"/>
    </source>
</evidence>
<feature type="region of interest" description="Disordered" evidence="15">
    <location>
        <begin position="920"/>
        <end position="960"/>
    </location>
</feature>
<evidence type="ECO:0000256" key="5">
    <source>
        <dbReference type="ARBA" id="ARBA00022583"/>
    </source>
</evidence>